<keyword evidence="2" id="KW-0813">Transport</keyword>
<dbReference type="GO" id="GO:0005524">
    <property type="term" value="F:ATP binding"/>
    <property type="evidence" value="ECO:0007669"/>
    <property type="project" value="UniProtKB-KW"/>
</dbReference>
<keyword evidence="3" id="KW-0547">Nucleotide-binding</keyword>
<evidence type="ECO:0000256" key="5">
    <source>
        <dbReference type="ARBA" id="ARBA00022970"/>
    </source>
</evidence>
<evidence type="ECO:0000259" key="6">
    <source>
        <dbReference type="PROSITE" id="PS50893"/>
    </source>
</evidence>
<comment type="similarity">
    <text evidence="1">Belongs to the ABC transporter superfamily.</text>
</comment>
<dbReference type="InterPro" id="IPR052156">
    <property type="entry name" value="BCAA_Transport_ATP-bd_LivF"/>
</dbReference>
<dbReference type="PANTHER" id="PTHR43820:SF4">
    <property type="entry name" value="HIGH-AFFINITY BRANCHED-CHAIN AMINO ACID TRANSPORT ATP-BINDING PROTEIN LIVF"/>
    <property type="match status" value="1"/>
</dbReference>
<keyword evidence="4 7" id="KW-0067">ATP-binding</keyword>
<keyword evidence="8" id="KW-1185">Reference proteome</keyword>
<organism evidence="7 8">
    <name type="scientific">Haematobacter missouriensis</name>
    <dbReference type="NCBI Taxonomy" id="366616"/>
    <lineage>
        <taxon>Bacteria</taxon>
        <taxon>Pseudomonadati</taxon>
        <taxon>Pseudomonadota</taxon>
        <taxon>Alphaproteobacteria</taxon>
        <taxon>Rhodobacterales</taxon>
        <taxon>Paracoccaceae</taxon>
        <taxon>Haematobacter</taxon>
    </lineage>
</organism>
<dbReference type="InterPro" id="IPR027417">
    <property type="entry name" value="P-loop_NTPase"/>
</dbReference>
<dbReference type="PANTHER" id="PTHR43820">
    <property type="entry name" value="HIGH-AFFINITY BRANCHED-CHAIN AMINO ACID TRANSPORT ATP-BINDING PROTEIN LIVF"/>
    <property type="match status" value="1"/>
</dbReference>
<evidence type="ECO:0000313" key="7">
    <source>
        <dbReference type="EMBL" id="OWJ78691.1"/>
    </source>
</evidence>
<dbReference type="SUPFAM" id="SSF52540">
    <property type="entry name" value="P-loop containing nucleoside triphosphate hydrolases"/>
    <property type="match status" value="1"/>
</dbReference>
<reference evidence="7 8" key="1">
    <citation type="submission" date="2016-11" db="EMBL/GenBank/DDBJ databases">
        <title>Comparison of Traditional DNA-DNA Hybridization with In Silico Genomic Analysis.</title>
        <authorList>
            <person name="Nicholson A.C."/>
            <person name="Sammons S."/>
            <person name="Humrighouse B.W."/>
            <person name="Graziano J."/>
            <person name="Lasker B."/>
            <person name="Whitney A.M."/>
            <person name="Mcquiston J.R."/>
        </authorList>
    </citation>
    <scope>NUCLEOTIDE SEQUENCE [LARGE SCALE GENOMIC DNA]</scope>
    <source>
        <strain evidence="7 8">H1892</strain>
    </source>
</reference>
<dbReference type="SMART" id="SM00382">
    <property type="entry name" value="AAA"/>
    <property type="match status" value="1"/>
</dbReference>
<dbReference type="InterPro" id="IPR017871">
    <property type="entry name" value="ABC_transporter-like_CS"/>
</dbReference>
<dbReference type="InterPro" id="IPR003593">
    <property type="entry name" value="AAA+_ATPase"/>
</dbReference>
<name>A0ABX3ZWT6_9RHOB</name>
<keyword evidence="5" id="KW-0029">Amino-acid transport</keyword>
<dbReference type="Proteomes" id="UP000214673">
    <property type="component" value="Unassembled WGS sequence"/>
</dbReference>
<dbReference type="Pfam" id="PF00005">
    <property type="entry name" value="ABC_tran"/>
    <property type="match status" value="1"/>
</dbReference>
<proteinExistence type="inferred from homology"/>
<dbReference type="Gene3D" id="3.40.50.300">
    <property type="entry name" value="P-loop containing nucleotide triphosphate hydrolases"/>
    <property type="match status" value="1"/>
</dbReference>
<evidence type="ECO:0000313" key="8">
    <source>
        <dbReference type="Proteomes" id="UP000214673"/>
    </source>
</evidence>
<dbReference type="RefSeq" id="WP_035746135.1">
    <property type="nucleotide sequence ID" value="NZ_CALUEG010000012.1"/>
</dbReference>
<evidence type="ECO:0000256" key="3">
    <source>
        <dbReference type="ARBA" id="ARBA00022741"/>
    </source>
</evidence>
<dbReference type="PROSITE" id="PS50893">
    <property type="entry name" value="ABC_TRANSPORTER_2"/>
    <property type="match status" value="1"/>
</dbReference>
<sequence>MLETRDLDVSIAGTQILRKVTVAMGAGRTVGLIGRNGAGKTTFMRSVMGLLPAAGGSIHLAGTDMTRRPAYARAPMGVGYMPEDRRLIPEFSVEENILLPQDAVGRIKGRERLDWIYGLMPEIARFADRKALALSGGQQKLVALARALLIGERFLMLDEPFEGVAPALAQRLIEVVAALRAEGLTILLSESDHVHSASLLDDLYVIERGAVVRG</sequence>
<gene>
    <name evidence="7" type="ORF">CDV53_02635</name>
</gene>
<feature type="domain" description="ABC transporter" evidence="6">
    <location>
        <begin position="2"/>
        <end position="214"/>
    </location>
</feature>
<dbReference type="InterPro" id="IPR003439">
    <property type="entry name" value="ABC_transporter-like_ATP-bd"/>
</dbReference>
<protein>
    <submittedName>
        <fullName evidence="7">ABC transporter ATP-binding protein</fullName>
    </submittedName>
</protein>
<evidence type="ECO:0000256" key="4">
    <source>
        <dbReference type="ARBA" id="ARBA00022840"/>
    </source>
</evidence>
<dbReference type="PROSITE" id="PS00211">
    <property type="entry name" value="ABC_TRANSPORTER_1"/>
    <property type="match status" value="1"/>
</dbReference>
<comment type="caution">
    <text evidence="7">The sequence shown here is derived from an EMBL/GenBank/DDBJ whole genome shotgun (WGS) entry which is preliminary data.</text>
</comment>
<evidence type="ECO:0000256" key="2">
    <source>
        <dbReference type="ARBA" id="ARBA00022448"/>
    </source>
</evidence>
<dbReference type="EMBL" id="NIPV01000009">
    <property type="protein sequence ID" value="OWJ78691.1"/>
    <property type="molecule type" value="Genomic_DNA"/>
</dbReference>
<evidence type="ECO:0000256" key="1">
    <source>
        <dbReference type="ARBA" id="ARBA00005417"/>
    </source>
</evidence>
<accession>A0ABX3ZWT6</accession>